<feature type="region of interest" description="Disordered" evidence="1">
    <location>
        <begin position="31"/>
        <end position="101"/>
    </location>
</feature>
<evidence type="ECO:0000313" key="4">
    <source>
        <dbReference type="WBParaSite" id="ECPE_0000845701-mRNA-1"/>
    </source>
</evidence>
<evidence type="ECO:0000313" key="3">
    <source>
        <dbReference type="Proteomes" id="UP000272942"/>
    </source>
</evidence>
<dbReference type="EMBL" id="UZAN01045967">
    <property type="protein sequence ID" value="VDP83508.1"/>
    <property type="molecule type" value="Genomic_DNA"/>
</dbReference>
<accession>A0A183AN96</accession>
<proteinExistence type="predicted"/>
<name>A0A183AN96_9TREM</name>
<dbReference type="AlphaFoldDB" id="A0A183AN96"/>
<dbReference type="Proteomes" id="UP000272942">
    <property type="component" value="Unassembled WGS sequence"/>
</dbReference>
<reference evidence="4" key="1">
    <citation type="submission" date="2016-06" db="UniProtKB">
        <authorList>
            <consortium name="WormBaseParasite"/>
        </authorList>
    </citation>
    <scope>IDENTIFICATION</scope>
</reference>
<evidence type="ECO:0000256" key="1">
    <source>
        <dbReference type="SAM" id="MobiDB-lite"/>
    </source>
</evidence>
<evidence type="ECO:0000313" key="2">
    <source>
        <dbReference type="EMBL" id="VDP83508.1"/>
    </source>
</evidence>
<reference evidence="2 3" key="2">
    <citation type="submission" date="2018-11" db="EMBL/GenBank/DDBJ databases">
        <authorList>
            <consortium name="Pathogen Informatics"/>
        </authorList>
    </citation>
    <scope>NUCLEOTIDE SEQUENCE [LARGE SCALE GENOMIC DNA]</scope>
    <source>
        <strain evidence="2 3">Egypt</strain>
    </source>
</reference>
<gene>
    <name evidence="2" type="ORF">ECPE_LOCUS8431</name>
</gene>
<organism evidence="4">
    <name type="scientific">Echinostoma caproni</name>
    <dbReference type="NCBI Taxonomy" id="27848"/>
    <lineage>
        <taxon>Eukaryota</taxon>
        <taxon>Metazoa</taxon>
        <taxon>Spiralia</taxon>
        <taxon>Lophotrochozoa</taxon>
        <taxon>Platyhelminthes</taxon>
        <taxon>Trematoda</taxon>
        <taxon>Digenea</taxon>
        <taxon>Plagiorchiida</taxon>
        <taxon>Echinostomata</taxon>
        <taxon>Echinostomatoidea</taxon>
        <taxon>Echinostomatidae</taxon>
        <taxon>Echinostoma</taxon>
    </lineage>
</organism>
<sequence>MLALRCELSVLRRTHAEAMAAAANAAVDTLSSRGNGTIRVAKQADPTSSEQDSEDEDTEESQMDRSAADHAEPPCKESQFVNGPSVGPGESASPDNSHPAELVLDNPLMLTNGHGEDSSVLTTDSFDSGLPCPSHSDLCTLPRRRISRSQSTTAKTNVIPFDSLHQLKSDLAVCREREADARSALLDLKTRYHEMEELQHLFWFAKEDDILVPFLACCRRQLTTSVVVPLA</sequence>
<dbReference type="WBParaSite" id="ECPE_0000845701-mRNA-1">
    <property type="protein sequence ID" value="ECPE_0000845701-mRNA-1"/>
    <property type="gene ID" value="ECPE_0000845701"/>
</dbReference>
<feature type="compositionally biased region" description="Acidic residues" evidence="1">
    <location>
        <begin position="51"/>
        <end position="61"/>
    </location>
</feature>
<keyword evidence="3" id="KW-1185">Reference proteome</keyword>
<protein>
    <submittedName>
        <fullName evidence="4">EB1 C-terminal domain-containing protein</fullName>
    </submittedName>
</protein>
<feature type="compositionally biased region" description="Basic and acidic residues" evidence="1">
    <location>
        <begin position="62"/>
        <end position="75"/>
    </location>
</feature>